<organism evidence="3 4">
    <name type="scientific">Sesamum alatum</name>
    <dbReference type="NCBI Taxonomy" id="300844"/>
    <lineage>
        <taxon>Eukaryota</taxon>
        <taxon>Viridiplantae</taxon>
        <taxon>Streptophyta</taxon>
        <taxon>Embryophyta</taxon>
        <taxon>Tracheophyta</taxon>
        <taxon>Spermatophyta</taxon>
        <taxon>Magnoliopsida</taxon>
        <taxon>eudicotyledons</taxon>
        <taxon>Gunneridae</taxon>
        <taxon>Pentapetalae</taxon>
        <taxon>asterids</taxon>
        <taxon>lamiids</taxon>
        <taxon>Lamiales</taxon>
        <taxon>Pedaliaceae</taxon>
        <taxon>Sesamum</taxon>
    </lineage>
</organism>
<comment type="caution">
    <text evidence="3">The sequence shown here is derived from an EMBL/GenBank/DDBJ whole genome shotgun (WGS) entry which is preliminary data.</text>
</comment>
<dbReference type="Pfam" id="PF14392">
    <property type="entry name" value="zf-CCHC_4"/>
    <property type="match status" value="1"/>
</dbReference>
<evidence type="ECO:0000259" key="2">
    <source>
        <dbReference type="Pfam" id="PF14392"/>
    </source>
</evidence>
<feature type="region of interest" description="Disordered" evidence="1">
    <location>
        <begin position="177"/>
        <end position="210"/>
    </location>
</feature>
<sequence length="507" mass="55380">MARLIGSKIGQWEDASHVEDSISWSEALRLRLLIDVNAPLKRALRVRGHCDSSVVVRITYERLPNFCYLCGRLGYLQRLCDLRFVDGFVDPGVHAPYGPWLRENSFGGRSSSHIQSLQPTVVRSFQALSRSTAGDGRPTLRRANMFGGFATCPSSSSVGSATVAAVCEDHQAVNGQAGTVSTSKGCRAHEDESNEPPSIQEAHLSGPSIQRPDLKMSSPCVAIPDPVAFVATKPSSFPSPSPQPNRMLDISSRPNIGEIGPSSPASLGPHVVQSGTAKSSIQANAALSNSSSQTILPAKSTRFAYYSGPGIPFDIPLGEESTEGLNSDLGYNLLPTKGVFQSIPARSRRRSNSIEAKQKLPLSLTVGVTGRQSKKRLVQAVWSVSREHGTETVPLGQLEACRLGLLEWRELSPVDKLKLQAVQTELMTLLQSWIRFLRQNLEAWEYRYALVVAWHLWNSRNSLVMEDARLAPMEVVISNRRYISVFDEASLPRPAERDAISINSLAG</sequence>
<dbReference type="EMBL" id="JACGWO010000010">
    <property type="protein sequence ID" value="KAK4417128.1"/>
    <property type="molecule type" value="Genomic_DNA"/>
</dbReference>
<dbReference type="Proteomes" id="UP001293254">
    <property type="component" value="Unassembled WGS sequence"/>
</dbReference>
<protein>
    <recommendedName>
        <fullName evidence="2">Zinc knuckle CX2CX4HX4C domain-containing protein</fullName>
    </recommendedName>
</protein>
<feature type="domain" description="Zinc knuckle CX2CX4HX4C" evidence="2">
    <location>
        <begin position="34"/>
        <end position="81"/>
    </location>
</feature>
<proteinExistence type="predicted"/>
<dbReference type="AlphaFoldDB" id="A0AAE1XS81"/>
<name>A0AAE1XS81_9LAMI</name>
<accession>A0AAE1XS81</accession>
<gene>
    <name evidence="3" type="ORF">Salat_2538300</name>
</gene>
<reference evidence="3" key="2">
    <citation type="journal article" date="2024" name="Plant">
        <title>Genomic evolution and insights into agronomic trait innovations of Sesamum species.</title>
        <authorList>
            <person name="Miao H."/>
            <person name="Wang L."/>
            <person name="Qu L."/>
            <person name="Liu H."/>
            <person name="Sun Y."/>
            <person name="Le M."/>
            <person name="Wang Q."/>
            <person name="Wei S."/>
            <person name="Zheng Y."/>
            <person name="Lin W."/>
            <person name="Duan Y."/>
            <person name="Cao H."/>
            <person name="Xiong S."/>
            <person name="Wang X."/>
            <person name="Wei L."/>
            <person name="Li C."/>
            <person name="Ma Q."/>
            <person name="Ju M."/>
            <person name="Zhao R."/>
            <person name="Li G."/>
            <person name="Mu C."/>
            <person name="Tian Q."/>
            <person name="Mei H."/>
            <person name="Zhang T."/>
            <person name="Gao T."/>
            <person name="Zhang H."/>
        </authorList>
    </citation>
    <scope>NUCLEOTIDE SEQUENCE</scope>
    <source>
        <strain evidence="3">3651</strain>
    </source>
</reference>
<reference evidence="3" key="1">
    <citation type="submission" date="2020-06" db="EMBL/GenBank/DDBJ databases">
        <authorList>
            <person name="Li T."/>
            <person name="Hu X."/>
            <person name="Zhang T."/>
            <person name="Song X."/>
            <person name="Zhang H."/>
            <person name="Dai N."/>
            <person name="Sheng W."/>
            <person name="Hou X."/>
            <person name="Wei L."/>
        </authorList>
    </citation>
    <scope>NUCLEOTIDE SEQUENCE</scope>
    <source>
        <strain evidence="3">3651</strain>
        <tissue evidence="3">Leaf</tissue>
    </source>
</reference>
<evidence type="ECO:0000313" key="4">
    <source>
        <dbReference type="Proteomes" id="UP001293254"/>
    </source>
</evidence>
<evidence type="ECO:0000256" key="1">
    <source>
        <dbReference type="SAM" id="MobiDB-lite"/>
    </source>
</evidence>
<feature type="region of interest" description="Disordered" evidence="1">
    <location>
        <begin position="234"/>
        <end position="274"/>
    </location>
</feature>
<keyword evidence="4" id="KW-1185">Reference proteome</keyword>
<dbReference type="InterPro" id="IPR025836">
    <property type="entry name" value="Zn_knuckle_CX2CX4HX4C"/>
</dbReference>
<evidence type="ECO:0000313" key="3">
    <source>
        <dbReference type="EMBL" id="KAK4417128.1"/>
    </source>
</evidence>